<evidence type="ECO:0000313" key="4">
    <source>
        <dbReference type="Proteomes" id="UP000220133"/>
    </source>
</evidence>
<feature type="transmembrane region" description="Helical" evidence="1">
    <location>
        <begin position="102"/>
        <end position="122"/>
    </location>
</feature>
<dbReference type="RefSeq" id="WP_098194116.1">
    <property type="nucleotide sequence ID" value="NZ_CP023777.1"/>
</dbReference>
<dbReference type="AlphaFoldDB" id="A0A291QUN4"/>
<keyword evidence="4" id="KW-1185">Reference proteome</keyword>
<keyword evidence="1" id="KW-1133">Transmembrane helix</keyword>
<dbReference type="KEGG" id="cbae:COR50_11510"/>
<feature type="transmembrane region" description="Helical" evidence="1">
    <location>
        <begin position="250"/>
        <end position="267"/>
    </location>
</feature>
<gene>
    <name evidence="3" type="ORF">COR50_11510</name>
</gene>
<keyword evidence="1" id="KW-0812">Transmembrane</keyword>
<dbReference type="EMBL" id="CP023777">
    <property type="protein sequence ID" value="ATL47739.1"/>
    <property type="molecule type" value="Genomic_DNA"/>
</dbReference>
<dbReference type="InterPro" id="IPR027268">
    <property type="entry name" value="Peptidase_M4/M1_CTD_sf"/>
</dbReference>
<feature type="transmembrane region" description="Helical" evidence="1">
    <location>
        <begin position="17"/>
        <end position="36"/>
    </location>
</feature>
<evidence type="ECO:0000256" key="1">
    <source>
        <dbReference type="SAM" id="Phobius"/>
    </source>
</evidence>
<dbReference type="GO" id="GO:0008270">
    <property type="term" value="F:zinc ion binding"/>
    <property type="evidence" value="ECO:0007669"/>
    <property type="project" value="InterPro"/>
</dbReference>
<dbReference type="GO" id="GO:0008237">
    <property type="term" value="F:metallopeptidase activity"/>
    <property type="evidence" value="ECO:0007669"/>
    <property type="project" value="InterPro"/>
</dbReference>
<dbReference type="Gene3D" id="1.10.390.10">
    <property type="entry name" value="Neutral Protease Domain 2"/>
    <property type="match status" value="1"/>
</dbReference>
<feature type="transmembrane region" description="Helical" evidence="1">
    <location>
        <begin position="48"/>
        <end position="72"/>
    </location>
</feature>
<proteinExistence type="predicted"/>
<feature type="transmembrane region" description="Helical" evidence="1">
    <location>
        <begin position="414"/>
        <end position="440"/>
    </location>
</feature>
<protein>
    <recommendedName>
        <fullName evidence="2">Peptidase M1 membrane alanine aminopeptidase domain-containing protein</fullName>
    </recommendedName>
</protein>
<feature type="transmembrane region" description="Helical" evidence="1">
    <location>
        <begin position="359"/>
        <end position="382"/>
    </location>
</feature>
<feature type="transmembrane region" description="Helical" evidence="1">
    <location>
        <begin position="481"/>
        <end position="501"/>
    </location>
</feature>
<feature type="transmembrane region" description="Helical" evidence="1">
    <location>
        <begin position="452"/>
        <end position="475"/>
    </location>
</feature>
<accession>A0A291QUN4</accession>
<dbReference type="InterPro" id="IPR014782">
    <property type="entry name" value="Peptidase_M1_dom"/>
</dbReference>
<name>A0A291QUN4_9BACT</name>
<dbReference type="SUPFAM" id="SSF55486">
    <property type="entry name" value="Metalloproteases ('zincins'), catalytic domain"/>
    <property type="match status" value="1"/>
</dbReference>
<feature type="transmembrane region" description="Helical" evidence="1">
    <location>
        <begin position="326"/>
        <end position="347"/>
    </location>
</feature>
<organism evidence="3 4">
    <name type="scientific">Chitinophaga caeni</name>
    <dbReference type="NCBI Taxonomy" id="2029983"/>
    <lineage>
        <taxon>Bacteria</taxon>
        <taxon>Pseudomonadati</taxon>
        <taxon>Bacteroidota</taxon>
        <taxon>Chitinophagia</taxon>
        <taxon>Chitinophagales</taxon>
        <taxon>Chitinophagaceae</taxon>
        <taxon>Chitinophaga</taxon>
    </lineage>
</organism>
<feature type="domain" description="Peptidase M1 membrane alanine aminopeptidase" evidence="2">
    <location>
        <begin position="857"/>
        <end position="1055"/>
    </location>
</feature>
<evidence type="ECO:0000313" key="3">
    <source>
        <dbReference type="EMBL" id="ATL47739.1"/>
    </source>
</evidence>
<feature type="transmembrane region" description="Helical" evidence="1">
    <location>
        <begin position="565"/>
        <end position="586"/>
    </location>
</feature>
<feature type="transmembrane region" description="Helical" evidence="1">
    <location>
        <begin position="142"/>
        <end position="167"/>
    </location>
</feature>
<dbReference type="Proteomes" id="UP000220133">
    <property type="component" value="Chromosome"/>
</dbReference>
<evidence type="ECO:0000259" key="2">
    <source>
        <dbReference type="Pfam" id="PF01433"/>
    </source>
</evidence>
<sequence length="1068" mass="121558">MFAARLNFESLFYKHSWSFYILSALYFLLGIGGGIISKFSFPGMYHNAPYAIAFLEGLISLTAIFPITILVAQTFFREEDAGFASILYASPLTKWSYIGSKFVIVVMVSTAYMLFCLLGVALAHGLHLGSGNEYLAFNLMFYLYPFLLFVWPNVFLCAATIFSIAVVSRHKMSTYLSGLLLYVLYIVISLFSNSPVMANASPPSPEAMAWAARLDPFGLAALFEQSRYWSIADRNTKLFQLQGHLLVNRLFYTGIISILLCSVLWKFKMVTGNVVRRKRKAKQVSSIAAMLQSYVAVPVNAKGFLYHFRVIKSFVAIELDVLCKSISWILILVGWAFFLMIEIYSAIDSGIRIPEKFATTGLMVNTILSMSGIPMMLVILFYSNEITWKPKDVKIDALEQASPLSLLTRVVANWVTISCIPLLLITWSILIAIVMQCAYHHPVIEWEVYAELYYIVGLPAIISILLISSSTLFISKKYLSLGISMLLLFAFQSKLGKLIYLDHPLLRWAEYYGKIYSDMNAWGAYLPAFSIAMFYSFFLALLVFCLLMYVKKGRTWLGRWKIKPYFRYVTILACLGCAIFAYKLLAGDIRASRDARNAWKAAYEKKYRDKDRLPLLTVTKVRTNIDLYPSRNYYLVSGAYNLVNKNNIPIHEAWIAVDKDLQWKGLVLKGSKLSMQDDAFGQYKFTLDQPLQPGDSTKLLFEFEYHWYGNGNIDPFNAIVANGAFMRISNYYPSLGYQPGWEISAATDRKKWKLGPASPLKTLEDTLANPFPYKFIEWDATISTEQPQWVVGIGNLKAEWVSNNRHYFQYTSGDIPFRFALSSAEYKVAYGQFEDIGIAVYYHADHAWNVDSLISKSRKTLEYCQHNFGPYPYDTIRFAEISSFTRGFDATAYPATIFMNENSSFTVDTHADDEQDLVANLSSHELSHQWWGLAQLSPPEMEGGQVLTESLAMYTELMLYQHDYGKLKTEKLVSMHQQIYDTEKGLSEPRPLYRADPGSPFIYYNLGAVRMYRLSEIIGEASVNKALKNLLRMHAYPGQPATVLDLIDAFHRVSPLELHPKIDSLFME</sequence>
<feature type="transmembrane region" description="Helical" evidence="1">
    <location>
        <begin position="179"/>
        <end position="198"/>
    </location>
</feature>
<feature type="transmembrane region" description="Helical" evidence="1">
    <location>
        <begin position="522"/>
        <end position="550"/>
    </location>
</feature>
<reference evidence="3 4" key="1">
    <citation type="submission" date="2017-10" db="EMBL/GenBank/DDBJ databases">
        <title>Paenichitinophaga pekingensis gen. nov., sp. nov., isolated from activated sludge.</title>
        <authorList>
            <person name="Jin D."/>
            <person name="Kong X."/>
            <person name="Deng Y."/>
            <person name="Bai Z."/>
        </authorList>
    </citation>
    <scope>NUCLEOTIDE SEQUENCE [LARGE SCALE GENOMIC DNA]</scope>
    <source>
        <strain evidence="3 4">13</strain>
    </source>
</reference>
<dbReference type="Pfam" id="PF01433">
    <property type="entry name" value="Peptidase_M1"/>
    <property type="match status" value="1"/>
</dbReference>
<keyword evidence="1" id="KW-0472">Membrane</keyword>